<keyword evidence="2" id="KW-0012">Acyltransferase</keyword>
<dbReference type="InterPro" id="IPR016181">
    <property type="entry name" value="Acyl_CoA_acyltransferase"/>
</dbReference>
<sequence length="349" mass="38959">MRKEEGIRLLEGEECLEAEGLWRQVFAEDTAAFTDYYFSRKAARNRGLVLEGPEGIRAMLYLTPQRMCAAGRQVDSAYIVGVATRPDCRGRGYMSALLREALSLLWREGVPFAFLMPASPTIYEPFGFVWIYDRPVWDASAFDPSALRKMGPEDAGRMALFAERFLQREKAVYVRRDGAYYREKLEEARAQAGGIYGFELPGERGEKELAGLFYHTREEGVSELLEVLAEPGIERRFAGERLGETPAIMARAAHAGALLSLLRSEEPAEFLVRIRDPFLPGNDGLFLCRADGNGCRAQRQEEGGTGEGLRANLTLTARELTAFAFGRKDLQSAPGKPAFLSPVWINEIV</sequence>
<dbReference type="SUPFAM" id="SSF55718">
    <property type="entry name" value="SCP-like"/>
    <property type="match status" value="1"/>
</dbReference>
<dbReference type="SUPFAM" id="SSF55729">
    <property type="entry name" value="Acyl-CoA N-acyltransferases (Nat)"/>
    <property type="match status" value="1"/>
</dbReference>
<name>A0A9D2MNN3_9FIRM</name>
<dbReference type="Gene3D" id="3.30.1050.10">
    <property type="entry name" value="SCP2 sterol-binding domain"/>
    <property type="match status" value="1"/>
</dbReference>
<dbReference type="InterPro" id="IPR000182">
    <property type="entry name" value="GNAT_dom"/>
</dbReference>
<dbReference type="Pfam" id="PF13527">
    <property type="entry name" value="Acetyltransf_9"/>
    <property type="match status" value="1"/>
</dbReference>
<dbReference type="InterPro" id="IPR025559">
    <property type="entry name" value="Eis_dom"/>
</dbReference>
<dbReference type="Proteomes" id="UP000886883">
    <property type="component" value="Unassembled WGS sequence"/>
</dbReference>
<comment type="caution">
    <text evidence="2">The sequence shown here is derived from an EMBL/GenBank/DDBJ whole genome shotgun (WGS) entry which is preliminary data.</text>
</comment>
<dbReference type="EC" id="2.3.1.-" evidence="2"/>
<dbReference type="GO" id="GO:0034069">
    <property type="term" value="F:aminoglycoside N-acetyltransferase activity"/>
    <property type="evidence" value="ECO:0007669"/>
    <property type="project" value="TreeGrafter"/>
</dbReference>
<dbReference type="EMBL" id="DWXE01000005">
    <property type="protein sequence ID" value="HJB90092.1"/>
    <property type="molecule type" value="Genomic_DNA"/>
</dbReference>
<gene>
    <name evidence="2" type="ORF">H9763_01345</name>
</gene>
<proteinExistence type="predicted"/>
<dbReference type="InterPro" id="IPR051554">
    <property type="entry name" value="Acetyltransferase_Eis"/>
</dbReference>
<dbReference type="PANTHER" id="PTHR37817">
    <property type="entry name" value="N-ACETYLTRANSFERASE EIS"/>
    <property type="match status" value="1"/>
</dbReference>
<feature type="domain" description="N-acetyltransferase" evidence="1">
    <location>
        <begin position="5"/>
        <end position="163"/>
    </location>
</feature>
<evidence type="ECO:0000313" key="3">
    <source>
        <dbReference type="Proteomes" id="UP000886883"/>
    </source>
</evidence>
<evidence type="ECO:0000313" key="2">
    <source>
        <dbReference type="EMBL" id="HJB90092.1"/>
    </source>
</evidence>
<keyword evidence="2" id="KW-0808">Transferase</keyword>
<protein>
    <submittedName>
        <fullName evidence="2">GNAT family N-acetyltransferase</fullName>
        <ecNumber evidence="2">2.3.1.-</ecNumber>
    </submittedName>
</protein>
<dbReference type="PANTHER" id="PTHR37817:SF1">
    <property type="entry name" value="N-ACETYLTRANSFERASE EIS"/>
    <property type="match status" value="1"/>
</dbReference>
<dbReference type="PROSITE" id="PS51186">
    <property type="entry name" value="GNAT"/>
    <property type="match status" value="1"/>
</dbReference>
<dbReference type="GO" id="GO:0030649">
    <property type="term" value="P:aminoglycoside antibiotic catabolic process"/>
    <property type="evidence" value="ECO:0007669"/>
    <property type="project" value="TreeGrafter"/>
</dbReference>
<dbReference type="Pfam" id="PF13530">
    <property type="entry name" value="SCP2_2"/>
    <property type="match status" value="1"/>
</dbReference>
<dbReference type="Gene3D" id="3.40.630.30">
    <property type="match status" value="1"/>
</dbReference>
<dbReference type="CDD" id="cd04301">
    <property type="entry name" value="NAT_SF"/>
    <property type="match status" value="1"/>
</dbReference>
<dbReference type="AlphaFoldDB" id="A0A9D2MNN3"/>
<organism evidence="2 3">
    <name type="scientific">Candidatus Eisenbergiella merdigallinarum</name>
    <dbReference type="NCBI Taxonomy" id="2838552"/>
    <lineage>
        <taxon>Bacteria</taxon>
        <taxon>Bacillati</taxon>
        <taxon>Bacillota</taxon>
        <taxon>Clostridia</taxon>
        <taxon>Lachnospirales</taxon>
        <taxon>Lachnospiraceae</taxon>
        <taxon>Eisenbergiella</taxon>
    </lineage>
</organism>
<accession>A0A9D2MNN3</accession>
<evidence type="ECO:0000259" key="1">
    <source>
        <dbReference type="PROSITE" id="PS51186"/>
    </source>
</evidence>
<reference evidence="2" key="2">
    <citation type="submission" date="2021-04" db="EMBL/GenBank/DDBJ databases">
        <authorList>
            <person name="Gilroy R."/>
        </authorList>
    </citation>
    <scope>NUCLEOTIDE SEQUENCE</scope>
    <source>
        <strain evidence="2">USAMLcec3-2134</strain>
    </source>
</reference>
<reference evidence="2" key="1">
    <citation type="journal article" date="2021" name="PeerJ">
        <title>Extensive microbial diversity within the chicken gut microbiome revealed by metagenomics and culture.</title>
        <authorList>
            <person name="Gilroy R."/>
            <person name="Ravi A."/>
            <person name="Getino M."/>
            <person name="Pursley I."/>
            <person name="Horton D.L."/>
            <person name="Alikhan N.F."/>
            <person name="Baker D."/>
            <person name="Gharbi K."/>
            <person name="Hall N."/>
            <person name="Watson M."/>
            <person name="Adriaenssens E.M."/>
            <person name="Foster-Nyarko E."/>
            <person name="Jarju S."/>
            <person name="Secka A."/>
            <person name="Antonio M."/>
            <person name="Oren A."/>
            <person name="Chaudhuri R.R."/>
            <person name="La Ragione R."/>
            <person name="Hildebrand F."/>
            <person name="Pallen M.J."/>
        </authorList>
    </citation>
    <scope>NUCLEOTIDE SEQUENCE</scope>
    <source>
        <strain evidence="2">USAMLcec3-2134</strain>
    </source>
</reference>
<dbReference type="InterPro" id="IPR036527">
    <property type="entry name" value="SCP2_sterol-bd_dom_sf"/>
</dbReference>